<evidence type="ECO:0000256" key="1">
    <source>
        <dbReference type="SAM" id="MobiDB-lite"/>
    </source>
</evidence>
<dbReference type="InterPro" id="IPR025028">
    <property type="entry name" value="DUF3951"/>
</dbReference>
<evidence type="ECO:0000256" key="2">
    <source>
        <dbReference type="SAM" id="Phobius"/>
    </source>
</evidence>
<dbReference type="EMBL" id="LYPA01000078">
    <property type="protein sequence ID" value="OBR62817.1"/>
    <property type="molecule type" value="Genomic_DNA"/>
</dbReference>
<dbReference type="STRING" id="1844972.A7K91_15620"/>
<comment type="caution">
    <text evidence="3">The sequence shown here is derived from an EMBL/GenBank/DDBJ whole genome shotgun (WGS) entry which is preliminary data.</text>
</comment>
<protein>
    <recommendedName>
        <fullName evidence="5">DUF3951 domain-containing protein</fullName>
    </recommendedName>
</protein>
<feature type="region of interest" description="Disordered" evidence="1">
    <location>
        <begin position="51"/>
        <end position="81"/>
    </location>
</feature>
<keyword evidence="2" id="KW-1133">Transmembrane helix</keyword>
<evidence type="ECO:0008006" key="5">
    <source>
        <dbReference type="Google" id="ProtNLM"/>
    </source>
</evidence>
<organism evidence="3 4">
    <name type="scientific">Paenibacillus oryzae</name>
    <dbReference type="NCBI Taxonomy" id="1844972"/>
    <lineage>
        <taxon>Bacteria</taxon>
        <taxon>Bacillati</taxon>
        <taxon>Bacillota</taxon>
        <taxon>Bacilli</taxon>
        <taxon>Bacillales</taxon>
        <taxon>Paenibacillaceae</taxon>
        <taxon>Paenibacillus</taxon>
    </lineage>
</organism>
<sequence length="81" mass="9321">MNYVVYIAGGVSATFFIALAIIIVKVFVTRKLPSNHYTPFDYITAHSQVEFHEEKQEKEEDDDHGDDKNKNTPTVEEYIRG</sequence>
<proteinExistence type="predicted"/>
<name>A0A1A5YB63_9BACL</name>
<accession>A0A1A5YB63</accession>
<feature type="transmembrane region" description="Helical" evidence="2">
    <location>
        <begin position="6"/>
        <end position="28"/>
    </location>
</feature>
<dbReference type="AlphaFoldDB" id="A0A1A5YB63"/>
<dbReference type="OrthoDB" id="2476430at2"/>
<keyword evidence="2" id="KW-0472">Membrane</keyword>
<dbReference type="Proteomes" id="UP000092024">
    <property type="component" value="Unassembled WGS sequence"/>
</dbReference>
<dbReference type="Pfam" id="PF13131">
    <property type="entry name" value="DUF3951"/>
    <property type="match status" value="1"/>
</dbReference>
<keyword evidence="4" id="KW-1185">Reference proteome</keyword>
<evidence type="ECO:0000313" key="4">
    <source>
        <dbReference type="Proteomes" id="UP000092024"/>
    </source>
</evidence>
<keyword evidence="2" id="KW-0812">Transmembrane</keyword>
<dbReference type="RefSeq" id="WP_068686931.1">
    <property type="nucleotide sequence ID" value="NZ_LYPA01000078.1"/>
</dbReference>
<evidence type="ECO:0000313" key="3">
    <source>
        <dbReference type="EMBL" id="OBR62817.1"/>
    </source>
</evidence>
<gene>
    <name evidence="3" type="ORF">A7K91_15620</name>
</gene>
<reference evidence="3 4" key="1">
    <citation type="submission" date="2016-05" db="EMBL/GenBank/DDBJ databases">
        <title>Paenibacillus oryzae. sp. nov., isolated from the rice root.</title>
        <authorList>
            <person name="Zhang J."/>
            <person name="Zhang X."/>
        </authorList>
    </citation>
    <scope>NUCLEOTIDE SEQUENCE [LARGE SCALE GENOMIC DNA]</scope>
    <source>
        <strain evidence="3 4">1DrF-4</strain>
    </source>
</reference>